<sequence length="570" mass="58329">MHGRSAPFWTSIDEASRPTERDGIVTTLPSVRNARLVARIEIRRSWRKLQANPGRLALLGLAMMFPALLVVAAPFGAYFLGRALHEGGLSFPLSPIRGVTTFFLLLSAVGNAYRVLQQTGDLDEREGILTTIPARDAAAGVLLTEFARLLVIGIVPVAGVAIGFALGARSPLSAVVLPGAVLGLAALGVTAGFALGMALKLGFARSQFLASHKTAIGAVAFLVYMAVVFFPQFASITGSSFDLYALLGGLPTGWLADLALLGAPGASVSPLRAGFAAGTLLVGVPAFTGLSIRLAGRYWYADAIQPDDDGNAVEASGIDDTPVSIFEGIVARPTLAVARKTWLRAQRAPITLSYVLYPAFVFVVPLQNAVRTGAVPPTLPALVAIYGAWMTGAAFALNPIGDESATLPVTLTASASGTRLVRGKILPGVAIGAPATTITTVVVGAFSPLDAVSIAALAVAAVTCCVGGSGLAVGIGAAFPRFGSVTITGNREAVVPSLTAFAVFSLGLFVFALPALAVGVPSIAPGIATAIDVSPTTVTTVGVLLTALSIGVVGWLASRYAGRTIDGYTL</sequence>
<feature type="transmembrane region" description="Helical" evidence="1">
    <location>
        <begin position="348"/>
        <end position="366"/>
    </location>
</feature>
<accession>M0MYY3</accession>
<comment type="caution">
    <text evidence="2">The sequence shown here is derived from an EMBL/GenBank/DDBJ whole genome shotgun (WGS) entry which is preliminary data.</text>
</comment>
<feature type="transmembrane region" description="Helical" evidence="1">
    <location>
        <begin position="378"/>
        <end position="397"/>
    </location>
</feature>
<feature type="transmembrane region" description="Helical" evidence="1">
    <location>
        <begin position="56"/>
        <end position="79"/>
    </location>
</feature>
<gene>
    <name evidence="2" type="ORF">C450_15208</name>
</gene>
<protein>
    <submittedName>
        <fullName evidence="2">Uncharacterized protein</fullName>
    </submittedName>
</protein>
<keyword evidence="3" id="KW-1185">Reference proteome</keyword>
<feature type="transmembrane region" description="Helical" evidence="1">
    <location>
        <begin position="500"/>
        <end position="524"/>
    </location>
</feature>
<dbReference type="Proteomes" id="UP000011625">
    <property type="component" value="Unassembled WGS sequence"/>
</dbReference>
<evidence type="ECO:0000313" key="2">
    <source>
        <dbReference type="EMBL" id="EMA50064.1"/>
    </source>
</evidence>
<reference evidence="2 3" key="1">
    <citation type="journal article" date="2014" name="PLoS Genet.">
        <title>Phylogenetically driven sequencing of extremely halophilic archaea reveals strategies for static and dynamic osmo-response.</title>
        <authorList>
            <person name="Becker E.A."/>
            <person name="Seitzer P.M."/>
            <person name="Tritt A."/>
            <person name="Larsen D."/>
            <person name="Krusor M."/>
            <person name="Yao A.I."/>
            <person name="Wu D."/>
            <person name="Madern D."/>
            <person name="Eisen J.A."/>
            <person name="Darling A.E."/>
            <person name="Facciotti M.T."/>
        </authorList>
    </citation>
    <scope>NUCLEOTIDE SEQUENCE [LARGE SCALE GENOMIC DNA]</scope>
    <source>
        <strain evidence="2 3">DSM 8989</strain>
    </source>
</reference>
<dbReference type="PATRIC" id="fig|1227456.3.peg.3083"/>
<keyword evidence="1" id="KW-1133">Transmembrane helix</keyword>
<evidence type="ECO:0000256" key="1">
    <source>
        <dbReference type="SAM" id="Phobius"/>
    </source>
</evidence>
<name>M0MYY3_9EURY</name>
<feature type="transmembrane region" description="Helical" evidence="1">
    <location>
        <begin position="180"/>
        <end position="203"/>
    </location>
</feature>
<feature type="transmembrane region" description="Helical" evidence="1">
    <location>
        <begin position="215"/>
        <end position="237"/>
    </location>
</feature>
<feature type="transmembrane region" description="Helical" evidence="1">
    <location>
        <begin position="425"/>
        <end position="446"/>
    </location>
</feature>
<proteinExistence type="predicted"/>
<organism evidence="2 3">
    <name type="scientific">Halococcus salifodinae DSM 8989</name>
    <dbReference type="NCBI Taxonomy" id="1227456"/>
    <lineage>
        <taxon>Archaea</taxon>
        <taxon>Methanobacteriati</taxon>
        <taxon>Methanobacteriota</taxon>
        <taxon>Stenosarchaea group</taxon>
        <taxon>Halobacteria</taxon>
        <taxon>Halobacteriales</taxon>
        <taxon>Halococcaceae</taxon>
        <taxon>Halococcus</taxon>
    </lineage>
</organism>
<evidence type="ECO:0000313" key="3">
    <source>
        <dbReference type="Proteomes" id="UP000011625"/>
    </source>
</evidence>
<feature type="transmembrane region" description="Helical" evidence="1">
    <location>
        <begin position="149"/>
        <end position="168"/>
    </location>
</feature>
<dbReference type="AlphaFoldDB" id="M0MYY3"/>
<dbReference type="EMBL" id="AOME01000074">
    <property type="protein sequence ID" value="EMA50064.1"/>
    <property type="molecule type" value="Genomic_DNA"/>
</dbReference>
<keyword evidence="1" id="KW-0812">Transmembrane</keyword>
<feature type="transmembrane region" description="Helical" evidence="1">
    <location>
        <begin position="452"/>
        <end position="479"/>
    </location>
</feature>
<feature type="transmembrane region" description="Helical" evidence="1">
    <location>
        <begin position="99"/>
        <end position="116"/>
    </location>
</feature>
<feature type="transmembrane region" description="Helical" evidence="1">
    <location>
        <begin position="536"/>
        <end position="557"/>
    </location>
</feature>
<keyword evidence="1" id="KW-0472">Membrane</keyword>
<dbReference type="STRING" id="1227456.C450_15208"/>